<proteinExistence type="predicted"/>
<dbReference type="SUPFAM" id="SSF50993">
    <property type="entry name" value="Peptidase/esterase 'gauge' domain"/>
    <property type="match status" value="1"/>
</dbReference>
<dbReference type="InterPro" id="IPR002470">
    <property type="entry name" value="Peptidase_S9A"/>
</dbReference>
<protein>
    <submittedName>
        <fullName evidence="6">S9 family peptidase</fullName>
    </submittedName>
</protein>
<dbReference type="PRINTS" id="PR00862">
    <property type="entry name" value="PROLIGOPTASE"/>
</dbReference>
<evidence type="ECO:0000259" key="5">
    <source>
        <dbReference type="Pfam" id="PF02897"/>
    </source>
</evidence>
<comment type="caution">
    <text evidence="6">The sequence shown here is derived from an EMBL/GenBank/DDBJ whole genome shotgun (WGS) entry which is preliminary data.</text>
</comment>
<dbReference type="Pfam" id="PF00326">
    <property type="entry name" value="Peptidase_S9"/>
    <property type="match status" value="1"/>
</dbReference>
<evidence type="ECO:0000313" key="6">
    <source>
        <dbReference type="EMBL" id="NJR78846.1"/>
    </source>
</evidence>
<evidence type="ECO:0000256" key="3">
    <source>
        <dbReference type="ARBA" id="ARBA00022825"/>
    </source>
</evidence>
<evidence type="ECO:0000259" key="4">
    <source>
        <dbReference type="Pfam" id="PF00326"/>
    </source>
</evidence>
<gene>
    <name evidence="6" type="ORF">HBH26_09625</name>
</gene>
<evidence type="ECO:0000256" key="2">
    <source>
        <dbReference type="ARBA" id="ARBA00022801"/>
    </source>
</evidence>
<keyword evidence="2" id="KW-0378">Hydrolase</keyword>
<dbReference type="InterPro" id="IPR051167">
    <property type="entry name" value="Prolyl_oligopep/macrocyclase"/>
</dbReference>
<dbReference type="Pfam" id="PF02897">
    <property type="entry name" value="Peptidase_S9_N"/>
    <property type="match status" value="1"/>
</dbReference>
<dbReference type="SUPFAM" id="SSF53474">
    <property type="entry name" value="alpha/beta-Hydrolases"/>
    <property type="match status" value="1"/>
</dbReference>
<keyword evidence="3" id="KW-0720">Serine protease</keyword>
<keyword evidence="7" id="KW-1185">Reference proteome</keyword>
<feature type="domain" description="Peptidase S9A N-terminal" evidence="5">
    <location>
        <begin position="35"/>
        <end position="424"/>
    </location>
</feature>
<dbReference type="InterPro" id="IPR029058">
    <property type="entry name" value="AB_hydrolase_fold"/>
</dbReference>
<dbReference type="Gene3D" id="2.130.10.120">
    <property type="entry name" value="Prolyl oligopeptidase, N-terminal domain"/>
    <property type="match status" value="1"/>
</dbReference>
<feature type="domain" description="Peptidase S9 prolyl oligopeptidase catalytic" evidence="4">
    <location>
        <begin position="506"/>
        <end position="708"/>
    </location>
</feature>
<dbReference type="PANTHER" id="PTHR42881:SF13">
    <property type="entry name" value="PROLYL ENDOPEPTIDASE"/>
    <property type="match status" value="1"/>
</dbReference>
<accession>A0ABX1CLJ2</accession>
<sequence length="714" mass="77690">MNAPACDGLCRPLRTSVMKRFIALAFLPLLAAAPAADRYLWLEEIEGPRALEQVRAWNAETEALLTRDPRYEPDRARAKAILDDEAQIATPDAVIGDRVLNLWRDARNPRGLWRASPLDAYAAGKPKWTTLIDVDALGKAEGQSWVWHGARCLEPAYTRCLVSLSPGGTDADTVREFDLTTGKFVAGGFVLPQSSQSAAWIDRDTLLVARDWGAGSLGRTGRPRIAKVWKRGTPLSAATTVYEQDAARTPIGVSALVDATMRRPMIRAGKTFFDTDYLFRVPSGRFVRLPVPARADVVDVIDGRAIVRLNDAAGGQPAGSLVAYSLAALDRGETPRAEPVFAPLASQAVEEVEATDRVLFVKVLDDVAGRLLALSRGADGRWVQRSIALPANSTVHIAGVSGGRDLAFVTVEGMLTPPTLYAVPAAGSVTKVQSLPARFDARQFDVAQRFATSRDGTKVPYFLVTKKGAKRPAPALIHAYGGFRNAQTPTYLTDQPYRAGPLALSFVERGGAYVLANLRGGGEYGPRWHEAGVREKRQNVFDDLHAVADDLVRTGVSAKKRIAISGRSNGGLLVGVAMQQRPDLYGAVIAGSPLEDMQRYTKMSAGALWIDEYGDPDVPTDWAFMRRYSPYQNVKAGVRYPPVLFYLSTKDDRVHPGHARKLAALLKQTGNTVYYHEYLEGGHSVGADHAEDARRAALLQAFLAREIGPLDEGR</sequence>
<dbReference type="InterPro" id="IPR023302">
    <property type="entry name" value="Pept_S9A_N"/>
</dbReference>
<dbReference type="InterPro" id="IPR001375">
    <property type="entry name" value="Peptidase_S9_cat"/>
</dbReference>
<organism evidence="6 7">
    <name type="scientific">Sphingomonas corticis</name>
    <dbReference type="NCBI Taxonomy" id="2722791"/>
    <lineage>
        <taxon>Bacteria</taxon>
        <taxon>Pseudomonadati</taxon>
        <taxon>Pseudomonadota</taxon>
        <taxon>Alphaproteobacteria</taxon>
        <taxon>Sphingomonadales</taxon>
        <taxon>Sphingomonadaceae</taxon>
        <taxon>Sphingomonas</taxon>
    </lineage>
</organism>
<evidence type="ECO:0000313" key="7">
    <source>
        <dbReference type="Proteomes" id="UP000732399"/>
    </source>
</evidence>
<dbReference type="EMBL" id="JAAVJH010000005">
    <property type="protein sequence ID" value="NJR78846.1"/>
    <property type="molecule type" value="Genomic_DNA"/>
</dbReference>
<evidence type="ECO:0000256" key="1">
    <source>
        <dbReference type="ARBA" id="ARBA00022670"/>
    </source>
</evidence>
<dbReference type="Gene3D" id="3.40.50.1820">
    <property type="entry name" value="alpha/beta hydrolase"/>
    <property type="match status" value="1"/>
</dbReference>
<keyword evidence="1" id="KW-0645">Protease</keyword>
<dbReference type="PANTHER" id="PTHR42881">
    <property type="entry name" value="PROLYL ENDOPEPTIDASE"/>
    <property type="match status" value="1"/>
</dbReference>
<dbReference type="Proteomes" id="UP000732399">
    <property type="component" value="Unassembled WGS sequence"/>
</dbReference>
<reference evidence="6 7" key="1">
    <citation type="submission" date="2020-03" db="EMBL/GenBank/DDBJ databases">
        <authorList>
            <person name="Wang L."/>
            <person name="He N."/>
            <person name="Li Y."/>
            <person name="Fang Y."/>
            <person name="Zhang F."/>
        </authorList>
    </citation>
    <scope>NUCLEOTIDE SEQUENCE [LARGE SCALE GENOMIC DNA]</scope>
    <source>
        <strain evidence="6 7">36D10-4-7</strain>
    </source>
</reference>
<name>A0ABX1CLJ2_9SPHN</name>